<evidence type="ECO:0000313" key="1">
    <source>
        <dbReference type="EMBL" id="ADL52435.1"/>
    </source>
</evidence>
<dbReference type="AlphaFoldDB" id="D9SRK6"/>
<reference evidence="1 2" key="1">
    <citation type="submission" date="2010-08" db="EMBL/GenBank/DDBJ databases">
        <title>Complete sequence of Clostridium cellulovorans 743B.</title>
        <authorList>
            <consortium name="US DOE Joint Genome Institute"/>
            <person name="Lucas S."/>
            <person name="Copeland A."/>
            <person name="Lapidus A."/>
            <person name="Cheng J.-F."/>
            <person name="Bruce D."/>
            <person name="Goodwin L."/>
            <person name="Pitluck S."/>
            <person name="Chertkov O."/>
            <person name="Detter J.C."/>
            <person name="Han C."/>
            <person name="Tapia R."/>
            <person name="Land M."/>
            <person name="Hauser L."/>
            <person name="Chang Y.-J."/>
            <person name="Jeffries C."/>
            <person name="Kyrpides N."/>
            <person name="Ivanova N."/>
            <person name="Mikhailova N."/>
            <person name="Hemme C.L."/>
            <person name="Woyke T."/>
        </authorList>
    </citation>
    <scope>NUCLEOTIDE SEQUENCE [LARGE SCALE GENOMIC DNA]</scope>
    <source>
        <strain evidence="2">ATCC 35296 / DSM 3052 / OCM 3 / 743B</strain>
    </source>
</reference>
<protein>
    <submittedName>
        <fullName evidence="1">Uncharacterized protein</fullName>
    </submittedName>
</protein>
<dbReference type="OrthoDB" id="3540923at2"/>
<gene>
    <name evidence="1" type="ordered locus">Clocel_2738</name>
</gene>
<dbReference type="EMBL" id="CP002160">
    <property type="protein sequence ID" value="ADL52435.1"/>
    <property type="molecule type" value="Genomic_DNA"/>
</dbReference>
<dbReference type="Proteomes" id="UP000002730">
    <property type="component" value="Chromosome"/>
</dbReference>
<dbReference type="KEGG" id="ccb:Clocel_2738"/>
<evidence type="ECO:0000313" key="2">
    <source>
        <dbReference type="Proteomes" id="UP000002730"/>
    </source>
</evidence>
<dbReference type="RefSeq" id="WP_010076625.1">
    <property type="nucleotide sequence ID" value="NC_014393.1"/>
</dbReference>
<dbReference type="HOGENOM" id="CLU_914320_0_0_9"/>
<accession>D9SRK6</accession>
<organism evidence="1 2">
    <name type="scientific">Clostridium cellulovorans (strain ATCC 35296 / DSM 3052 / OCM 3 / 743B)</name>
    <dbReference type="NCBI Taxonomy" id="573061"/>
    <lineage>
        <taxon>Bacteria</taxon>
        <taxon>Bacillati</taxon>
        <taxon>Bacillota</taxon>
        <taxon>Clostridia</taxon>
        <taxon>Eubacteriales</taxon>
        <taxon>Clostridiaceae</taxon>
        <taxon>Clostridium</taxon>
    </lineage>
</organism>
<keyword evidence="2" id="KW-1185">Reference proteome</keyword>
<name>D9SRK6_CLOC7</name>
<sequence length="304" mass="35978">MKEKNYLEMVITKEKLRENGRLKKLYSSIENRLEKEKVIFSSLVNELITILVNMDNCQIEALGVLIYRLIEDNYEQKYVLCKLKLDQCKLLTRKLKDELYEVDSKLFLISETNNKNGPFDNNTSIDFDEVYEDVARISTDIKELRELNNLGKAAYSSIKKLLEYLTYIERWNSGNEKNSGVIAKSIKCSHLNDTKDKSIEVIYLLSKFQREIETSVIHMKVIKEYEEYQKKANYFTEGYFVEWLLKENINYTIDNLKILKSNLKDLMNTLKIKQDSAEVSLTEMIKGYNEKNYYEYIKNIERKS</sequence>
<proteinExistence type="predicted"/>